<reference evidence="1 2" key="1">
    <citation type="submission" date="2019-07" db="EMBL/GenBank/DDBJ databases">
        <title>WGS assembly of Gossypium mustelinum.</title>
        <authorList>
            <person name="Chen Z.J."/>
            <person name="Sreedasyam A."/>
            <person name="Ando A."/>
            <person name="Song Q."/>
            <person name="De L."/>
            <person name="Hulse-Kemp A."/>
            <person name="Ding M."/>
            <person name="Ye W."/>
            <person name="Kirkbride R."/>
            <person name="Jenkins J."/>
            <person name="Plott C."/>
            <person name="Lovell J."/>
            <person name="Lin Y.-M."/>
            <person name="Vaughn R."/>
            <person name="Liu B."/>
            <person name="Li W."/>
            <person name="Simpson S."/>
            <person name="Scheffler B."/>
            <person name="Saski C."/>
            <person name="Grover C."/>
            <person name="Hu G."/>
            <person name="Conover J."/>
            <person name="Carlson J."/>
            <person name="Shu S."/>
            <person name="Boston L."/>
            <person name="Williams M."/>
            <person name="Peterson D."/>
            <person name="Mcgee K."/>
            <person name="Jones D."/>
            <person name="Wendel J."/>
            <person name="Stelly D."/>
            <person name="Grimwood J."/>
            <person name="Schmutz J."/>
        </authorList>
    </citation>
    <scope>NUCLEOTIDE SEQUENCE [LARGE SCALE GENOMIC DNA]</scope>
    <source>
        <strain evidence="1">1408120.09</strain>
    </source>
</reference>
<dbReference type="EMBL" id="CM017640">
    <property type="protein sequence ID" value="TYJ37371.1"/>
    <property type="molecule type" value="Genomic_DNA"/>
</dbReference>
<dbReference type="Proteomes" id="UP000323597">
    <property type="component" value="Chromosome A05"/>
</dbReference>
<gene>
    <name evidence="1" type="ORF">E1A91_A05G370800v1</name>
</gene>
<evidence type="ECO:0000313" key="2">
    <source>
        <dbReference type="Proteomes" id="UP000323597"/>
    </source>
</evidence>
<dbReference type="AlphaFoldDB" id="A0A5D2ZI65"/>
<accession>A0A5D2ZI65</accession>
<keyword evidence="2" id="KW-1185">Reference proteome</keyword>
<protein>
    <submittedName>
        <fullName evidence="1">Uncharacterized protein</fullName>
    </submittedName>
</protein>
<evidence type="ECO:0000313" key="1">
    <source>
        <dbReference type="EMBL" id="TYJ37371.1"/>
    </source>
</evidence>
<organism evidence="1 2">
    <name type="scientific">Gossypium mustelinum</name>
    <name type="common">Cotton</name>
    <name type="synonym">Gossypium caicoense</name>
    <dbReference type="NCBI Taxonomy" id="34275"/>
    <lineage>
        <taxon>Eukaryota</taxon>
        <taxon>Viridiplantae</taxon>
        <taxon>Streptophyta</taxon>
        <taxon>Embryophyta</taxon>
        <taxon>Tracheophyta</taxon>
        <taxon>Spermatophyta</taxon>
        <taxon>Magnoliopsida</taxon>
        <taxon>eudicotyledons</taxon>
        <taxon>Gunneridae</taxon>
        <taxon>Pentapetalae</taxon>
        <taxon>rosids</taxon>
        <taxon>malvids</taxon>
        <taxon>Malvales</taxon>
        <taxon>Malvaceae</taxon>
        <taxon>Malvoideae</taxon>
        <taxon>Gossypium</taxon>
    </lineage>
</organism>
<proteinExistence type="predicted"/>
<sequence length="80" mass="9495">MNHPYISPRRFPHVIAKAGDQFQVFPSILRYLFEQLTRTKCYNNKVRGTTFFYSKALIIHGNALIKFSIYFQYSILFLTL</sequence>
<name>A0A5D2ZI65_GOSMU</name>